<comment type="caution">
    <text evidence="3">The sequence shown here is derived from an EMBL/GenBank/DDBJ whole genome shotgun (WGS) entry which is preliminary data.</text>
</comment>
<feature type="compositionally biased region" description="Polar residues" evidence="1">
    <location>
        <begin position="1"/>
        <end position="18"/>
    </location>
</feature>
<feature type="domain" description="VQ" evidence="2">
    <location>
        <begin position="59"/>
        <end position="80"/>
    </location>
</feature>
<proteinExistence type="predicted"/>
<dbReference type="PANTHER" id="PTHR34794:SF1">
    <property type="entry name" value="OS10G0101800 PROTEIN"/>
    <property type="match status" value="1"/>
</dbReference>
<dbReference type="InterPro" id="IPR039610">
    <property type="entry name" value="VQ29"/>
</dbReference>
<accession>A0AAN9JYI2</accession>
<dbReference type="EMBL" id="JAYMYQ010000010">
    <property type="protein sequence ID" value="KAK7307695.1"/>
    <property type="molecule type" value="Genomic_DNA"/>
</dbReference>
<dbReference type="AlphaFoldDB" id="A0AAN9JYI2"/>
<evidence type="ECO:0000313" key="3">
    <source>
        <dbReference type="EMBL" id="KAK7307695.1"/>
    </source>
</evidence>
<dbReference type="Proteomes" id="UP001367508">
    <property type="component" value="Unassembled WGS sequence"/>
</dbReference>
<keyword evidence="4" id="KW-1185">Reference proteome</keyword>
<evidence type="ECO:0000313" key="4">
    <source>
        <dbReference type="Proteomes" id="UP001367508"/>
    </source>
</evidence>
<gene>
    <name evidence="3" type="ORF">VNO77_40987</name>
</gene>
<sequence length="169" mass="18620">MEAYPTSNSSYSSQNNGETKPLKNAYSFQSHSSLHNVRKSQAKPWKKAPVAPPPPTPIQVFKVDPMNFRDLVQQLTGAPEFKPQVHHQLLQSVDMPPIPNQILSSTESSSRVSTNWCQGAQSEPLGMKSQDGTNGLLELNLSSPSSYNWCSVPRMTQATITTLEPGRVL</sequence>
<organism evidence="3 4">
    <name type="scientific">Canavalia gladiata</name>
    <name type="common">Sword bean</name>
    <name type="synonym">Dolichos gladiatus</name>
    <dbReference type="NCBI Taxonomy" id="3824"/>
    <lineage>
        <taxon>Eukaryota</taxon>
        <taxon>Viridiplantae</taxon>
        <taxon>Streptophyta</taxon>
        <taxon>Embryophyta</taxon>
        <taxon>Tracheophyta</taxon>
        <taxon>Spermatophyta</taxon>
        <taxon>Magnoliopsida</taxon>
        <taxon>eudicotyledons</taxon>
        <taxon>Gunneridae</taxon>
        <taxon>Pentapetalae</taxon>
        <taxon>rosids</taxon>
        <taxon>fabids</taxon>
        <taxon>Fabales</taxon>
        <taxon>Fabaceae</taxon>
        <taxon>Papilionoideae</taxon>
        <taxon>50 kb inversion clade</taxon>
        <taxon>NPAAA clade</taxon>
        <taxon>indigoferoid/millettioid clade</taxon>
        <taxon>Phaseoleae</taxon>
        <taxon>Canavalia</taxon>
    </lineage>
</organism>
<evidence type="ECO:0000256" key="1">
    <source>
        <dbReference type="SAM" id="MobiDB-lite"/>
    </source>
</evidence>
<dbReference type="PANTHER" id="PTHR34794">
    <property type="entry name" value="EXPRESSED PROTEIN"/>
    <property type="match status" value="1"/>
</dbReference>
<feature type="compositionally biased region" description="Polar residues" evidence="1">
    <location>
        <begin position="26"/>
        <end position="35"/>
    </location>
</feature>
<evidence type="ECO:0000259" key="2">
    <source>
        <dbReference type="Pfam" id="PF05678"/>
    </source>
</evidence>
<reference evidence="3 4" key="1">
    <citation type="submission" date="2024-01" db="EMBL/GenBank/DDBJ databases">
        <title>The genomes of 5 underutilized Papilionoideae crops provide insights into root nodulation and disease resistanc.</title>
        <authorList>
            <person name="Jiang F."/>
        </authorList>
    </citation>
    <scope>NUCLEOTIDE SEQUENCE [LARGE SCALE GENOMIC DNA]</scope>
    <source>
        <strain evidence="3">LVBAO_FW01</strain>
        <tissue evidence="3">Leaves</tissue>
    </source>
</reference>
<protein>
    <recommendedName>
        <fullName evidence="2">VQ domain-containing protein</fullName>
    </recommendedName>
</protein>
<dbReference type="InterPro" id="IPR008889">
    <property type="entry name" value="VQ"/>
</dbReference>
<feature type="region of interest" description="Disordered" evidence="1">
    <location>
        <begin position="1"/>
        <end position="58"/>
    </location>
</feature>
<dbReference type="Pfam" id="PF05678">
    <property type="entry name" value="VQ"/>
    <property type="match status" value="1"/>
</dbReference>
<name>A0AAN9JYI2_CANGL</name>
<feature type="compositionally biased region" description="Basic residues" evidence="1">
    <location>
        <begin position="36"/>
        <end position="46"/>
    </location>
</feature>